<name>V2Q1Q5_9BACT</name>
<dbReference type="PANTHER" id="PTHR43015:SF1">
    <property type="entry name" value="D-RIBITOL-5-PHOSPHATE CYTIDYLYLTRANSFERASE"/>
    <property type="match status" value="1"/>
</dbReference>
<sequence>MNIALIIAGGIGARMLSAIPKQFITVNDKPIIIYTLEAFEKHPNIDAIAVVCIEGWEIILQNYAKEYNITKLKYIAPSGKSGQESIKNGLDELAKFYSREDIVLIHDAIRPMVSSEIISECINVTREKGNAVVCIPCQEAMLETVDGASAVSAYPRDNLKRTQTPQGFTLGSILDTHKKAKEMGITNSVASCTLLVETGQTVYFSKGSEKNIKLTTSEDLAIFRALLKGI</sequence>
<dbReference type="AlphaFoldDB" id="V2Q1Q5"/>
<dbReference type="CDD" id="cd02516">
    <property type="entry name" value="CDP-ME_synthetase"/>
    <property type="match status" value="1"/>
</dbReference>
<proteinExistence type="predicted"/>
<dbReference type="OrthoDB" id="9806837at2"/>
<evidence type="ECO:0000313" key="4">
    <source>
        <dbReference type="Proteomes" id="UP000017429"/>
    </source>
</evidence>
<evidence type="ECO:0000256" key="1">
    <source>
        <dbReference type="ARBA" id="ARBA00022679"/>
    </source>
</evidence>
<dbReference type="EMBL" id="CP097562">
    <property type="protein sequence ID" value="USF24011.1"/>
    <property type="molecule type" value="Genomic_DNA"/>
</dbReference>
<gene>
    <name evidence="3" type="primary">tarI2</name>
    <name evidence="3" type="ORF">N508_001086</name>
</gene>
<dbReference type="FunFam" id="3.90.550.10:FF:000003">
    <property type="entry name" value="2-C-methyl-D-erythritol 4-phosphate cytidylyltransferase"/>
    <property type="match status" value="1"/>
</dbReference>
<reference evidence="3" key="3">
    <citation type="submission" date="2022-06" db="EMBL/GenBank/DDBJ databases">
        <title>Resources to Facilitate Use of the Altered Schaedler Flora (ASF) Mouse Model to Study Microbiome Function.</title>
        <authorList>
            <person name="Proctor A."/>
            <person name="Parvinroo S."/>
            <person name="Richie T."/>
            <person name="Jia X."/>
            <person name="Lee S.T.M."/>
            <person name="Karp P.D."/>
            <person name="Paley S."/>
            <person name="Kostic A.D."/>
            <person name="Pierre J.F."/>
            <person name="Wannemuehler M.J."/>
            <person name="Phillips G.J."/>
        </authorList>
    </citation>
    <scope>NUCLEOTIDE SEQUENCE</scope>
    <source>
        <strain evidence="3">ASF457</strain>
    </source>
</reference>
<dbReference type="eggNOG" id="COG1211">
    <property type="taxonomic scope" value="Bacteria"/>
</dbReference>
<dbReference type="PANTHER" id="PTHR43015">
    <property type="entry name" value="D-RIBITOL-5-PHOSPHATE CYTIDYLYLTRANSFERASE"/>
    <property type="match status" value="1"/>
</dbReference>
<evidence type="ECO:0000313" key="3">
    <source>
        <dbReference type="EMBL" id="USF24011.1"/>
    </source>
</evidence>
<dbReference type="EC" id="2.7.7.40" evidence="3"/>
<dbReference type="InterPro" id="IPR029044">
    <property type="entry name" value="Nucleotide-diphossugar_trans"/>
</dbReference>
<dbReference type="GO" id="GO:0050518">
    <property type="term" value="F:2-C-methyl-D-erythritol 4-phosphate cytidylyltransferase activity"/>
    <property type="evidence" value="ECO:0007669"/>
    <property type="project" value="UniProtKB-ARBA"/>
</dbReference>
<protein>
    <submittedName>
        <fullName evidence="3">Ribitol-5-phosphate cytidylyltransferase 2</fullName>
        <ecNumber evidence="3">2.7.7.40</ecNumber>
    </submittedName>
</protein>
<organism evidence="3 4">
    <name type="scientific">Mucispirillum schaedleri ASF457</name>
    <dbReference type="NCBI Taxonomy" id="1379858"/>
    <lineage>
        <taxon>Bacteria</taxon>
        <taxon>Pseudomonadati</taxon>
        <taxon>Deferribacterota</taxon>
        <taxon>Deferribacteres</taxon>
        <taxon>Deferribacterales</taxon>
        <taxon>Mucispirillaceae</taxon>
        <taxon>Mucispirillum</taxon>
    </lineage>
</organism>
<keyword evidence="1 3" id="KW-0808">Transferase</keyword>
<accession>V2Q1Q5</accession>
<keyword evidence="2 3" id="KW-0548">Nucleotidyltransferase</keyword>
<reference evidence="3" key="1">
    <citation type="journal article" date="2014" name="Genome Announc.">
        <title>Draft genome sequences of the altered schaedler flora, a defined bacterial community from gnotobiotic mice.</title>
        <authorList>
            <person name="Wannemuehler M.J."/>
            <person name="Overstreet A.M."/>
            <person name="Ward D.V."/>
            <person name="Phillips G.J."/>
        </authorList>
    </citation>
    <scope>NUCLEOTIDE SEQUENCE</scope>
    <source>
        <strain evidence="3">ASF457</strain>
    </source>
</reference>
<dbReference type="GO" id="GO:0005829">
    <property type="term" value="C:cytosol"/>
    <property type="evidence" value="ECO:0007669"/>
    <property type="project" value="TreeGrafter"/>
</dbReference>
<dbReference type="Gene3D" id="3.90.550.10">
    <property type="entry name" value="Spore Coat Polysaccharide Biosynthesis Protein SpsA, Chain A"/>
    <property type="match status" value="1"/>
</dbReference>
<keyword evidence="4" id="KW-1185">Reference proteome</keyword>
<dbReference type="GO" id="GO:0047349">
    <property type="term" value="F:D-ribitol-5-phosphate cytidylyltransferase activity"/>
    <property type="evidence" value="ECO:0007669"/>
    <property type="project" value="UniProtKB-EC"/>
</dbReference>
<dbReference type="SUPFAM" id="SSF53448">
    <property type="entry name" value="Nucleotide-diphospho-sugar transferases"/>
    <property type="match status" value="1"/>
</dbReference>
<dbReference type="Proteomes" id="UP000017429">
    <property type="component" value="Chromosome"/>
</dbReference>
<dbReference type="RefSeq" id="WP_023275382.1">
    <property type="nucleotide sequence ID" value="NZ_CP097562.1"/>
</dbReference>
<evidence type="ECO:0000256" key="2">
    <source>
        <dbReference type="ARBA" id="ARBA00022695"/>
    </source>
</evidence>
<reference evidence="3" key="2">
    <citation type="submission" date="2022-05" db="EMBL/GenBank/DDBJ databases">
        <authorList>
            <person name="Proctor A.L."/>
            <person name="Phillips G.J."/>
            <person name="Wannemuehler M.J."/>
        </authorList>
    </citation>
    <scope>NUCLEOTIDE SEQUENCE</scope>
    <source>
        <strain evidence="3">ASF457</strain>
    </source>
</reference>
<dbReference type="InterPro" id="IPR034683">
    <property type="entry name" value="IspD/TarI"/>
</dbReference>
<dbReference type="KEGG" id="msch:N508_001086"/>
<dbReference type="Pfam" id="PF01128">
    <property type="entry name" value="IspD"/>
    <property type="match status" value="1"/>
</dbReference>